<dbReference type="PANTHER" id="PTHR46514">
    <property type="entry name" value="AMPHIPHYSIN"/>
    <property type="match status" value="1"/>
</dbReference>
<dbReference type="Proteomes" id="UP000749559">
    <property type="component" value="Unassembled WGS sequence"/>
</dbReference>
<evidence type="ECO:0000313" key="10">
    <source>
        <dbReference type="Proteomes" id="UP000749559"/>
    </source>
</evidence>
<dbReference type="InterPro" id="IPR036028">
    <property type="entry name" value="SH3-like_dom_sf"/>
</dbReference>
<dbReference type="GO" id="GO:0012505">
    <property type="term" value="C:endomembrane system"/>
    <property type="evidence" value="ECO:0007669"/>
    <property type="project" value="UniProtKB-SubCell"/>
</dbReference>
<dbReference type="Pfam" id="PF03114">
    <property type="entry name" value="BAR"/>
    <property type="match status" value="1"/>
</dbReference>
<name>A0A8J1XQP9_OWEFU</name>
<dbReference type="InterPro" id="IPR004148">
    <property type="entry name" value="BAR_dom"/>
</dbReference>
<dbReference type="PRINTS" id="PR01251">
    <property type="entry name" value="AMPHIPHYSIN"/>
</dbReference>
<dbReference type="OrthoDB" id="446293at2759"/>
<dbReference type="InterPro" id="IPR027267">
    <property type="entry name" value="AH/BAR_dom_sf"/>
</dbReference>
<dbReference type="Gene3D" id="1.20.1270.60">
    <property type="entry name" value="Arfaptin homology (AH) domain/BAR domain"/>
    <property type="match status" value="1"/>
</dbReference>
<keyword evidence="4" id="KW-0963">Cytoplasm</keyword>
<comment type="caution">
    <text evidence="9">The sequence shown here is derived from an EMBL/GenBank/DDBJ whole genome shotgun (WGS) entry which is preliminary data.</text>
</comment>
<evidence type="ECO:0000256" key="6">
    <source>
        <dbReference type="ARBA" id="ARBA00023136"/>
    </source>
</evidence>
<dbReference type="EMBL" id="CAIIXF020000001">
    <property type="protein sequence ID" value="CAH1775997.1"/>
    <property type="molecule type" value="Genomic_DNA"/>
</dbReference>
<feature type="coiled-coil region" evidence="7">
    <location>
        <begin position="146"/>
        <end position="180"/>
    </location>
</feature>
<dbReference type="Pfam" id="PF14604">
    <property type="entry name" value="SH3_9"/>
    <property type="match status" value="1"/>
</dbReference>
<dbReference type="AlphaFoldDB" id="A0A8J1XQP9"/>
<feature type="compositionally biased region" description="Polar residues" evidence="8">
    <location>
        <begin position="413"/>
        <end position="433"/>
    </location>
</feature>
<proteinExistence type="predicted"/>
<feature type="compositionally biased region" description="Basic and acidic residues" evidence="8">
    <location>
        <begin position="383"/>
        <end position="395"/>
    </location>
</feature>
<accession>A0A8J1XQP9</accession>
<gene>
    <name evidence="9" type="ORF">OFUS_LOCUS3225</name>
</gene>
<dbReference type="GO" id="GO:0005737">
    <property type="term" value="C:cytoplasm"/>
    <property type="evidence" value="ECO:0007669"/>
    <property type="project" value="UniProtKB-SubCell"/>
</dbReference>
<dbReference type="GO" id="GO:0005886">
    <property type="term" value="C:plasma membrane"/>
    <property type="evidence" value="ECO:0007669"/>
    <property type="project" value="TreeGrafter"/>
</dbReference>
<evidence type="ECO:0000256" key="5">
    <source>
        <dbReference type="ARBA" id="ARBA00023054"/>
    </source>
</evidence>
<dbReference type="PROSITE" id="PS51021">
    <property type="entry name" value="BAR"/>
    <property type="match status" value="1"/>
</dbReference>
<keyword evidence="6" id="KW-0472">Membrane</keyword>
<evidence type="ECO:0000256" key="4">
    <source>
        <dbReference type="ARBA" id="ARBA00022490"/>
    </source>
</evidence>
<keyword evidence="10" id="KW-1185">Reference proteome</keyword>
<keyword evidence="5 7" id="KW-0175">Coiled coil</keyword>
<feature type="compositionally biased region" description="Low complexity" evidence="8">
    <location>
        <begin position="263"/>
        <end position="273"/>
    </location>
</feature>
<dbReference type="Gene3D" id="2.30.30.40">
    <property type="entry name" value="SH3 Domains"/>
    <property type="match status" value="1"/>
</dbReference>
<comment type="subcellular location">
    <subcellularLocation>
        <location evidence="2">Cytoplasm</location>
    </subcellularLocation>
    <subcellularLocation>
        <location evidence="1">Endomembrane system</location>
    </subcellularLocation>
</comment>
<protein>
    <submittedName>
        <fullName evidence="9">Uncharacterized protein</fullName>
    </submittedName>
</protein>
<dbReference type="CDD" id="cd11790">
    <property type="entry name" value="SH3_Amphiphysin"/>
    <property type="match status" value="1"/>
</dbReference>
<evidence type="ECO:0000256" key="7">
    <source>
        <dbReference type="SAM" id="Coils"/>
    </source>
</evidence>
<dbReference type="PROSITE" id="PS50002">
    <property type="entry name" value="SH3"/>
    <property type="match status" value="1"/>
</dbReference>
<dbReference type="SMART" id="SM00326">
    <property type="entry name" value="SH3"/>
    <property type="match status" value="1"/>
</dbReference>
<dbReference type="FunFam" id="1.20.1270.60:FF:000013">
    <property type="entry name" value="Amphiphysin isoform 2"/>
    <property type="match status" value="1"/>
</dbReference>
<dbReference type="GO" id="GO:0005543">
    <property type="term" value="F:phospholipid binding"/>
    <property type="evidence" value="ECO:0007669"/>
    <property type="project" value="TreeGrafter"/>
</dbReference>
<evidence type="ECO:0000313" key="9">
    <source>
        <dbReference type="EMBL" id="CAH1775997.1"/>
    </source>
</evidence>
<dbReference type="SUPFAM" id="SSF103657">
    <property type="entry name" value="BAR/IMD domain-like"/>
    <property type="match status" value="1"/>
</dbReference>
<evidence type="ECO:0000256" key="2">
    <source>
        <dbReference type="ARBA" id="ARBA00004496"/>
    </source>
</evidence>
<dbReference type="FunFam" id="2.30.30.40:FF:000172">
    <property type="entry name" value="Amphiphysin, isoform B"/>
    <property type="match status" value="1"/>
</dbReference>
<organism evidence="9 10">
    <name type="scientific">Owenia fusiformis</name>
    <name type="common">Polychaete worm</name>
    <dbReference type="NCBI Taxonomy" id="6347"/>
    <lineage>
        <taxon>Eukaryota</taxon>
        <taxon>Metazoa</taxon>
        <taxon>Spiralia</taxon>
        <taxon>Lophotrochozoa</taxon>
        <taxon>Annelida</taxon>
        <taxon>Polychaeta</taxon>
        <taxon>Sedentaria</taxon>
        <taxon>Canalipalpata</taxon>
        <taxon>Sabellida</taxon>
        <taxon>Oweniida</taxon>
        <taxon>Oweniidae</taxon>
        <taxon>Owenia</taxon>
    </lineage>
</organism>
<sequence length="534" mass="60000">MAEPHKGGSFSKGIAKRFVRTKEKVLQNLGKADRTTDDVFDENVTNFNRQQASAQRLQKELKTYLVCVKEMAAASKSLYSTIQDIYEPEWVEHGSFEKHIESQDLIWTDYLNSLTDSVQGPLATYISQYPEYKSKISKRGRKLVDYDSARHNLDSLKNAKKRDETKIMKAQEELASTKKVYEDLNYHLHDELPDLYDNRISFYTGHFETLFTIEEKFHRESGKTRDALNDAIKTLAVENDKGTYKTKKLPQFSRKSGDYNNGSTSPSSLPTTPVDSRPDIADTFNVNLGDINGESRDDSSPTPAPRPSLHESEEVDLETPSKEQKEEAPSQRYKNGLYDPVADPGPSSHMNGPSSEDSAAVTMETSRSDSIPLSPQSEPQGEEASREEEHDRPYEPVDLGAQLQEDRSDRSSPEVSVTHTNTEVKVTPNNNVHKNSDKDNNAYSLATDIQEDVYKVPESNQPVKAEASLPAGVLFQVRATHAYQGEDSDELSFEAGDLVNVIPFEDPEDQDDGWLMGNLNGKKGVFPENFTKRI</sequence>
<reference evidence="9" key="1">
    <citation type="submission" date="2022-03" db="EMBL/GenBank/DDBJ databases">
        <authorList>
            <person name="Martin C."/>
        </authorList>
    </citation>
    <scope>NUCLEOTIDE SEQUENCE</scope>
</reference>
<evidence type="ECO:0000256" key="8">
    <source>
        <dbReference type="SAM" id="MobiDB-lite"/>
    </source>
</evidence>
<dbReference type="InterPro" id="IPR003005">
    <property type="entry name" value="Amphiphysin"/>
</dbReference>
<dbReference type="InterPro" id="IPR001452">
    <property type="entry name" value="SH3_domain"/>
</dbReference>
<feature type="compositionally biased region" description="Basic and acidic residues" evidence="8">
    <location>
        <begin position="319"/>
        <end position="329"/>
    </location>
</feature>
<feature type="region of interest" description="Disordered" evidence="8">
    <location>
        <begin position="246"/>
        <end position="442"/>
    </location>
</feature>
<evidence type="ECO:0000256" key="1">
    <source>
        <dbReference type="ARBA" id="ARBA00004308"/>
    </source>
</evidence>
<dbReference type="PANTHER" id="PTHR46514:SF3">
    <property type="entry name" value="AMPHIPHYSIN"/>
    <property type="match status" value="1"/>
</dbReference>
<keyword evidence="3" id="KW-0728">SH3 domain</keyword>
<dbReference type="SUPFAM" id="SSF50044">
    <property type="entry name" value="SH3-domain"/>
    <property type="match status" value="1"/>
</dbReference>
<dbReference type="SMART" id="SM00721">
    <property type="entry name" value="BAR"/>
    <property type="match status" value="1"/>
</dbReference>
<feature type="compositionally biased region" description="Polar residues" evidence="8">
    <location>
        <begin position="348"/>
        <end position="379"/>
    </location>
</feature>
<evidence type="ECO:0000256" key="3">
    <source>
        <dbReference type="ARBA" id="ARBA00022443"/>
    </source>
</evidence>